<feature type="domain" description="SWIM-type" evidence="2">
    <location>
        <begin position="79"/>
        <end position="118"/>
    </location>
</feature>
<gene>
    <name evidence="3" type="ORF">O181_058688</name>
</gene>
<sequence length="139" mass="14706">MDSPVSTSGIDEFNAILSAQINDIDASGLSDQQISALNVICGSELLLAALELLDLKAVSKLNLPNGQPIYEIAGNMGIYQVQLGVTHSCNCKPFVESVILKAEQPICAHLLAARMADRLGLADVQDIGIEKLISLFGLA</sequence>
<proteinExistence type="predicted"/>
<dbReference type="PANTHER" id="PTHR28498">
    <property type="entry name" value="ZINC FINGER SWIM DOMAIN-CONTAINING PROTEIN 7"/>
    <property type="match status" value="1"/>
</dbReference>
<dbReference type="EMBL" id="AVOT02027015">
    <property type="protein sequence ID" value="MBW0518973.1"/>
    <property type="molecule type" value="Genomic_DNA"/>
</dbReference>
<dbReference type="AlphaFoldDB" id="A0A9Q3EDI1"/>
<comment type="caution">
    <text evidence="3">The sequence shown here is derived from an EMBL/GenBank/DDBJ whole genome shotgun (WGS) entry which is preliminary data.</text>
</comment>
<evidence type="ECO:0000256" key="1">
    <source>
        <dbReference type="PROSITE-ProRule" id="PRU00325"/>
    </source>
</evidence>
<evidence type="ECO:0000259" key="2">
    <source>
        <dbReference type="PROSITE" id="PS50966"/>
    </source>
</evidence>
<keyword evidence="1" id="KW-0863">Zinc-finger</keyword>
<dbReference type="PANTHER" id="PTHR28498:SF1">
    <property type="entry name" value="ZINC FINGER SWIM DOMAIN-CONTAINING PROTEIN 7"/>
    <property type="match status" value="1"/>
</dbReference>
<keyword evidence="1" id="KW-0862">Zinc</keyword>
<keyword evidence="4" id="KW-1185">Reference proteome</keyword>
<keyword evidence="1" id="KW-0479">Metal-binding</keyword>
<organism evidence="3 4">
    <name type="scientific">Austropuccinia psidii MF-1</name>
    <dbReference type="NCBI Taxonomy" id="1389203"/>
    <lineage>
        <taxon>Eukaryota</taxon>
        <taxon>Fungi</taxon>
        <taxon>Dikarya</taxon>
        <taxon>Basidiomycota</taxon>
        <taxon>Pucciniomycotina</taxon>
        <taxon>Pucciniomycetes</taxon>
        <taxon>Pucciniales</taxon>
        <taxon>Sphaerophragmiaceae</taxon>
        <taxon>Austropuccinia</taxon>
    </lineage>
</organism>
<protein>
    <recommendedName>
        <fullName evidence="2">SWIM-type domain-containing protein</fullName>
    </recommendedName>
</protein>
<accession>A0A9Q3EDI1</accession>
<dbReference type="GO" id="GO:0008270">
    <property type="term" value="F:zinc ion binding"/>
    <property type="evidence" value="ECO:0007669"/>
    <property type="project" value="UniProtKB-KW"/>
</dbReference>
<dbReference type="InterPro" id="IPR007527">
    <property type="entry name" value="Znf_SWIM"/>
</dbReference>
<dbReference type="Proteomes" id="UP000765509">
    <property type="component" value="Unassembled WGS sequence"/>
</dbReference>
<dbReference type="GO" id="GO:0097196">
    <property type="term" value="C:Shu complex"/>
    <property type="evidence" value="ECO:0007669"/>
    <property type="project" value="TreeGrafter"/>
</dbReference>
<evidence type="ECO:0000313" key="3">
    <source>
        <dbReference type="EMBL" id="MBW0518973.1"/>
    </source>
</evidence>
<dbReference type="GO" id="GO:0000724">
    <property type="term" value="P:double-strand break repair via homologous recombination"/>
    <property type="evidence" value="ECO:0007669"/>
    <property type="project" value="TreeGrafter"/>
</dbReference>
<evidence type="ECO:0000313" key="4">
    <source>
        <dbReference type="Proteomes" id="UP000765509"/>
    </source>
</evidence>
<reference evidence="3" key="1">
    <citation type="submission" date="2021-03" db="EMBL/GenBank/DDBJ databases">
        <title>Draft genome sequence of rust myrtle Austropuccinia psidii MF-1, a brazilian biotype.</title>
        <authorList>
            <person name="Quecine M.C."/>
            <person name="Pachon D.M.R."/>
            <person name="Bonatelli M.L."/>
            <person name="Correr F.H."/>
            <person name="Franceschini L.M."/>
            <person name="Leite T.F."/>
            <person name="Margarido G.R.A."/>
            <person name="Almeida C.A."/>
            <person name="Ferrarezi J.A."/>
            <person name="Labate C.A."/>
        </authorList>
    </citation>
    <scope>NUCLEOTIDE SEQUENCE</scope>
    <source>
        <strain evidence="3">MF-1</strain>
    </source>
</reference>
<dbReference type="PROSITE" id="PS50966">
    <property type="entry name" value="ZF_SWIM"/>
    <property type="match status" value="1"/>
</dbReference>
<dbReference type="OrthoDB" id="2496688at2759"/>
<name>A0A9Q3EDI1_9BASI</name>